<name>A7ENC2_SCLS1</name>
<evidence type="ECO:0000313" key="1">
    <source>
        <dbReference type="EMBL" id="EDO04338.1"/>
    </source>
</evidence>
<dbReference type="InParanoid" id="A7ENC2"/>
<keyword evidence="2" id="KW-1185">Reference proteome</keyword>
<proteinExistence type="predicted"/>
<evidence type="ECO:0000313" key="2">
    <source>
        <dbReference type="Proteomes" id="UP000001312"/>
    </source>
</evidence>
<gene>
    <name evidence="1" type="ORF">SS1G_06821</name>
</gene>
<protein>
    <submittedName>
        <fullName evidence="1">Uncharacterized protein</fullName>
    </submittedName>
</protein>
<accession>A7ENC2</accession>
<dbReference type="AlphaFoldDB" id="A7ENC2"/>
<dbReference type="KEGG" id="ssl:SS1G_06821"/>
<reference evidence="2" key="1">
    <citation type="journal article" date="2011" name="PLoS Genet.">
        <title>Genomic analysis of the necrotrophic fungal pathogens Sclerotinia sclerotiorum and Botrytis cinerea.</title>
        <authorList>
            <person name="Amselem J."/>
            <person name="Cuomo C.A."/>
            <person name="van Kan J.A."/>
            <person name="Viaud M."/>
            <person name="Benito E.P."/>
            <person name="Couloux A."/>
            <person name="Coutinho P.M."/>
            <person name="de Vries R.P."/>
            <person name="Dyer P.S."/>
            <person name="Fillinger S."/>
            <person name="Fournier E."/>
            <person name="Gout L."/>
            <person name="Hahn M."/>
            <person name="Kohn L."/>
            <person name="Lapalu N."/>
            <person name="Plummer K.M."/>
            <person name="Pradier J.M."/>
            <person name="Quevillon E."/>
            <person name="Sharon A."/>
            <person name="Simon A."/>
            <person name="ten Have A."/>
            <person name="Tudzynski B."/>
            <person name="Tudzynski P."/>
            <person name="Wincker P."/>
            <person name="Andrew M."/>
            <person name="Anthouard V."/>
            <person name="Beever R.E."/>
            <person name="Beffa R."/>
            <person name="Benoit I."/>
            <person name="Bouzid O."/>
            <person name="Brault B."/>
            <person name="Chen Z."/>
            <person name="Choquer M."/>
            <person name="Collemare J."/>
            <person name="Cotton P."/>
            <person name="Danchin E.G."/>
            <person name="Da Silva C."/>
            <person name="Gautier A."/>
            <person name="Giraud C."/>
            <person name="Giraud T."/>
            <person name="Gonzalez C."/>
            <person name="Grossetete S."/>
            <person name="Guldener U."/>
            <person name="Henrissat B."/>
            <person name="Howlett B.J."/>
            <person name="Kodira C."/>
            <person name="Kretschmer M."/>
            <person name="Lappartient A."/>
            <person name="Leroch M."/>
            <person name="Levis C."/>
            <person name="Mauceli E."/>
            <person name="Neuveglise C."/>
            <person name="Oeser B."/>
            <person name="Pearson M."/>
            <person name="Poulain J."/>
            <person name="Poussereau N."/>
            <person name="Quesneville H."/>
            <person name="Rascle C."/>
            <person name="Schumacher J."/>
            <person name="Segurens B."/>
            <person name="Sexton A."/>
            <person name="Silva E."/>
            <person name="Sirven C."/>
            <person name="Soanes D.M."/>
            <person name="Talbot N.J."/>
            <person name="Templeton M."/>
            <person name="Yandava C."/>
            <person name="Yarden O."/>
            <person name="Zeng Q."/>
            <person name="Rollins J.A."/>
            <person name="Lebrun M.H."/>
            <person name="Dickman M."/>
        </authorList>
    </citation>
    <scope>NUCLEOTIDE SEQUENCE [LARGE SCALE GENOMIC DNA]</scope>
    <source>
        <strain evidence="2">ATCC 18683 / 1980 / Ss-1</strain>
    </source>
</reference>
<dbReference type="Proteomes" id="UP000001312">
    <property type="component" value="Unassembled WGS sequence"/>
</dbReference>
<dbReference type="GeneID" id="5488493"/>
<dbReference type="EMBL" id="CH476628">
    <property type="protein sequence ID" value="EDO04338.1"/>
    <property type="molecule type" value="Genomic_DNA"/>
</dbReference>
<organism evidence="1 2">
    <name type="scientific">Sclerotinia sclerotiorum (strain ATCC 18683 / 1980 / Ss-1)</name>
    <name type="common">White mold</name>
    <name type="synonym">Whetzelinia sclerotiorum</name>
    <dbReference type="NCBI Taxonomy" id="665079"/>
    <lineage>
        <taxon>Eukaryota</taxon>
        <taxon>Fungi</taxon>
        <taxon>Dikarya</taxon>
        <taxon>Ascomycota</taxon>
        <taxon>Pezizomycotina</taxon>
        <taxon>Leotiomycetes</taxon>
        <taxon>Helotiales</taxon>
        <taxon>Sclerotiniaceae</taxon>
        <taxon>Sclerotinia</taxon>
    </lineage>
</organism>
<sequence>MDRLRADENVQLRIVEVWRFQGFAIQAYLQLFTSERINNRNAETIERAKPITHTNCEH</sequence>
<dbReference type="RefSeq" id="XP_001592580.1">
    <property type="nucleotide sequence ID" value="XM_001592530.1"/>
</dbReference>